<feature type="domain" description="Tudor" evidence="4">
    <location>
        <begin position="580"/>
        <end position="640"/>
    </location>
</feature>
<gene>
    <name evidence="5" type="ORF">g.34556</name>
</gene>
<dbReference type="PROSITE" id="PS50304">
    <property type="entry name" value="TUDOR"/>
    <property type="match status" value="2"/>
</dbReference>
<reference evidence="5" key="1">
    <citation type="submission" date="2015-12" db="EMBL/GenBank/DDBJ databases">
        <title>De novo transcriptome assembly of four potential Pierce s Disease insect vectors from Arizona vineyards.</title>
        <authorList>
            <person name="Tassone E.E."/>
        </authorList>
    </citation>
    <scope>NUCLEOTIDE SEQUENCE</scope>
</reference>
<dbReference type="PANTHER" id="PTHR22948:SF29">
    <property type="entry name" value="FI02030P-RELATED"/>
    <property type="match status" value="1"/>
</dbReference>
<dbReference type="InterPro" id="IPR012677">
    <property type="entry name" value="Nucleotide-bd_a/b_plait_sf"/>
</dbReference>
<dbReference type="Pfam" id="PF00076">
    <property type="entry name" value="RRM_1"/>
    <property type="match status" value="1"/>
</dbReference>
<evidence type="ECO:0000256" key="2">
    <source>
        <dbReference type="PROSITE-ProRule" id="PRU00176"/>
    </source>
</evidence>
<organism evidence="5">
    <name type="scientific">Clastoptera arizonana</name>
    <name type="common">Arizona spittle bug</name>
    <dbReference type="NCBI Taxonomy" id="38151"/>
    <lineage>
        <taxon>Eukaryota</taxon>
        <taxon>Metazoa</taxon>
        <taxon>Ecdysozoa</taxon>
        <taxon>Arthropoda</taxon>
        <taxon>Hexapoda</taxon>
        <taxon>Insecta</taxon>
        <taxon>Pterygota</taxon>
        <taxon>Neoptera</taxon>
        <taxon>Paraneoptera</taxon>
        <taxon>Hemiptera</taxon>
        <taxon>Auchenorrhyncha</taxon>
        <taxon>Cercopoidea</taxon>
        <taxon>Clastopteridae</taxon>
        <taxon>Clastoptera</taxon>
    </lineage>
</organism>
<accession>A0A1B6DHP2</accession>
<sequence>MSKVLSPPDSSELDDNWNPIKEDFYNLSFNSYDVGPGADLDLHLQTVNKRFEEPRSYKLFIGNIPQGFTKKGLQNIFENFGTINSTHIGSSKLVSTYSFGLVVYDSLSNAQNAIKELHNQPPFNFKVKFAKSQKERDQLKDDEEILKSVTREGKYEEEEREVLGRTIKSFKGLLPENILSEEKIVDSVLDYSLYNHYSGENSSDLTHRVYTQITLNYSKEQSYMLPDVNNTYPQVLTPVSVLPAFEITETVGSPSYNHNKRINVYEHGAKIGDCEECAVCGIETVNKLKICEKKISGTRCLLEHWPEHTTICMNSSYEDNGLEKNQISKHYQDLANIIKHNNDILINPDEPKCILSLLKEGVVGCLQIRERLSKCRFLCILACMDYPSTLGVFKDDLYKASNNEPYIPKIGELVAVNSNIGGIKWGRGFVFRKGEVVLCDFGHRIKFETAIKLSQELKSSPKLAVYCEVLDDLDDFFKEFSKENVNLEFTVGTCSKDGTVSAVVKICGRAASTLATVRFSPFFVFGQLELKNDTDVVLTAFYNCATLYVQSVEQKSAEILGNLMQDLQVHCLSEEPLEDSPVLGDMVAVCKNTDDIWYRGQVLRKENEREAFQVILVDYGIISSVPLSNMKNLNSALKSVPCCGIRVGLADIEPNTVLKLEVLNFIKNMCRLPETLSLKFKVDNDLSSVILLRKGNSLNEEIKILNVPDWMNIEEMNKIESSEKCLDEDMLKCTLVAGKKYKLLLSFMPSVDYMNFCSISSDVGKHVLNVLPHQLKEYYTNTKQKAYNPRVGELCIVYLEDVGCWYRAVCLSEVIGLSESGLNFIDFGCVKYVPTKFIRKFCTDFLVAPALMLACNYKVLENCTDICKKRAEELIERNVEYEIDVIKQSEIDSTYDIDIPCITFKLRREGLLPNVECK</sequence>
<dbReference type="CDD" id="cd00590">
    <property type="entry name" value="RRM_SF"/>
    <property type="match status" value="1"/>
</dbReference>
<proteinExistence type="predicted"/>
<dbReference type="InterPro" id="IPR050621">
    <property type="entry name" value="Tudor_domain_containing"/>
</dbReference>
<keyword evidence="1 2" id="KW-0694">RNA-binding</keyword>
<protein>
    <recommendedName>
        <fullName evidence="6">RRM domain-containing protein</fullName>
    </recommendedName>
</protein>
<dbReference type="InterPro" id="IPR000504">
    <property type="entry name" value="RRM_dom"/>
</dbReference>
<dbReference type="EMBL" id="GEDC01012077">
    <property type="protein sequence ID" value="JAS25221.1"/>
    <property type="molecule type" value="Transcribed_RNA"/>
</dbReference>
<dbReference type="InterPro" id="IPR002999">
    <property type="entry name" value="Tudor"/>
</dbReference>
<dbReference type="InterPro" id="IPR035979">
    <property type="entry name" value="RBD_domain_sf"/>
</dbReference>
<evidence type="ECO:0000259" key="3">
    <source>
        <dbReference type="PROSITE" id="PS50102"/>
    </source>
</evidence>
<feature type="domain" description="RRM" evidence="3">
    <location>
        <begin position="57"/>
        <end position="132"/>
    </location>
</feature>
<dbReference type="Pfam" id="PF00567">
    <property type="entry name" value="TUDOR"/>
    <property type="match status" value="2"/>
</dbReference>
<name>A0A1B6DHP2_9HEMI</name>
<evidence type="ECO:0000256" key="1">
    <source>
        <dbReference type="ARBA" id="ARBA00022884"/>
    </source>
</evidence>
<evidence type="ECO:0000313" key="5">
    <source>
        <dbReference type="EMBL" id="JAS25221.1"/>
    </source>
</evidence>
<dbReference type="InterPro" id="IPR035437">
    <property type="entry name" value="SNase_OB-fold_sf"/>
</dbReference>
<dbReference type="SUPFAM" id="SSF54928">
    <property type="entry name" value="RNA-binding domain, RBD"/>
    <property type="match status" value="1"/>
</dbReference>
<dbReference type="PANTHER" id="PTHR22948">
    <property type="entry name" value="TUDOR DOMAIN CONTAINING PROTEIN"/>
    <property type="match status" value="1"/>
</dbReference>
<dbReference type="AlphaFoldDB" id="A0A1B6DHP2"/>
<dbReference type="Gene3D" id="3.30.70.330">
    <property type="match status" value="1"/>
</dbReference>
<dbReference type="GO" id="GO:0005737">
    <property type="term" value="C:cytoplasm"/>
    <property type="evidence" value="ECO:0007669"/>
    <property type="project" value="UniProtKB-ARBA"/>
</dbReference>
<dbReference type="SMART" id="SM00333">
    <property type="entry name" value="TUDOR"/>
    <property type="match status" value="2"/>
</dbReference>
<dbReference type="SUPFAM" id="SSF63748">
    <property type="entry name" value="Tudor/PWWP/MBT"/>
    <property type="match status" value="2"/>
</dbReference>
<evidence type="ECO:0008006" key="6">
    <source>
        <dbReference type="Google" id="ProtNLM"/>
    </source>
</evidence>
<dbReference type="CDD" id="cd20379">
    <property type="entry name" value="Tudor_dTUD-like"/>
    <property type="match status" value="1"/>
</dbReference>
<dbReference type="SMART" id="SM00360">
    <property type="entry name" value="RRM"/>
    <property type="match status" value="1"/>
</dbReference>
<dbReference type="Gene3D" id="2.40.50.90">
    <property type="match status" value="1"/>
</dbReference>
<dbReference type="GO" id="GO:0003723">
    <property type="term" value="F:RNA binding"/>
    <property type="evidence" value="ECO:0007669"/>
    <property type="project" value="UniProtKB-UniRule"/>
</dbReference>
<feature type="domain" description="Tudor" evidence="4">
    <location>
        <begin position="788"/>
        <end position="848"/>
    </location>
</feature>
<dbReference type="PROSITE" id="PS50102">
    <property type="entry name" value="RRM"/>
    <property type="match status" value="1"/>
</dbReference>
<dbReference type="Gene3D" id="2.30.30.140">
    <property type="match status" value="2"/>
</dbReference>
<evidence type="ECO:0000259" key="4">
    <source>
        <dbReference type="PROSITE" id="PS50304"/>
    </source>
</evidence>